<evidence type="ECO:0000259" key="1">
    <source>
        <dbReference type="PROSITE" id="PS50191"/>
    </source>
</evidence>
<dbReference type="PANTHER" id="PTHR45824:SF29">
    <property type="entry name" value="GH16843P"/>
    <property type="match status" value="1"/>
</dbReference>
<dbReference type="PROSITE" id="PS50191">
    <property type="entry name" value="CRAL_TRIO"/>
    <property type="match status" value="1"/>
</dbReference>
<dbReference type="InterPro" id="IPR052578">
    <property type="entry name" value="PI_Transfer_CRAL-TRIO"/>
</dbReference>
<evidence type="ECO:0000313" key="2">
    <source>
        <dbReference type="EMBL" id="GHJ86722.1"/>
    </source>
</evidence>
<dbReference type="EMBL" id="BLZA01000019">
    <property type="protein sequence ID" value="GHJ86722.1"/>
    <property type="molecule type" value="Genomic_DNA"/>
</dbReference>
<dbReference type="Pfam" id="PF03765">
    <property type="entry name" value="CRAL_TRIO_N"/>
    <property type="match status" value="1"/>
</dbReference>
<dbReference type="SUPFAM" id="SSF52087">
    <property type="entry name" value="CRAL/TRIO domain"/>
    <property type="match status" value="1"/>
</dbReference>
<accession>A0A8H3TT80</accession>
<feature type="domain" description="CRAL-TRIO" evidence="1">
    <location>
        <begin position="121"/>
        <end position="278"/>
    </location>
</feature>
<dbReference type="SMART" id="SM00516">
    <property type="entry name" value="SEC14"/>
    <property type="match status" value="1"/>
</dbReference>
<organism evidence="2 3">
    <name type="scientific">Naganishia liquefaciens</name>
    <dbReference type="NCBI Taxonomy" id="104408"/>
    <lineage>
        <taxon>Eukaryota</taxon>
        <taxon>Fungi</taxon>
        <taxon>Dikarya</taxon>
        <taxon>Basidiomycota</taxon>
        <taxon>Agaricomycotina</taxon>
        <taxon>Tremellomycetes</taxon>
        <taxon>Filobasidiales</taxon>
        <taxon>Filobasidiaceae</taxon>
        <taxon>Naganishia</taxon>
    </lineage>
</organism>
<protein>
    <recommendedName>
        <fullName evidence="1">CRAL-TRIO domain-containing protein</fullName>
    </recommendedName>
</protein>
<proteinExistence type="predicted"/>
<sequence>MRLSSLFALPPPEACEILPKADRLDTDGKRAMYDNMLAHFSADGFVVNSTMDIEGSSRRSSRTLEKLPLDEQEKKFLSKECLIRHLLAEKWNFEKAVARLEQNLVWRRAMGVYDVEEMAKSLEEVAQHGKAFTLSFSSAGQPLLYWIPEKHKGDPEPNFDQVKLVVYLAERSSDLMVAGVEEVGFIVDLAGKIEKSAAQISVARGILQTMQTYYPEKLGFSLVQNLGIITKTLLNIIWPFVDAYTKEKVQFDIDVTKSCRVRPELLITRLGGKIEFVYTAATYWPELLETCMQRREAELSRWRNAGARVGVSELDFKD</sequence>
<evidence type="ECO:0000313" key="3">
    <source>
        <dbReference type="Proteomes" id="UP000620104"/>
    </source>
</evidence>
<dbReference type="AlphaFoldDB" id="A0A8H3TT80"/>
<comment type="caution">
    <text evidence="2">The sequence shown here is derived from an EMBL/GenBank/DDBJ whole genome shotgun (WGS) entry which is preliminary data.</text>
</comment>
<dbReference type="Pfam" id="PF00650">
    <property type="entry name" value="CRAL_TRIO"/>
    <property type="match status" value="1"/>
</dbReference>
<dbReference type="InterPro" id="IPR001251">
    <property type="entry name" value="CRAL-TRIO_dom"/>
</dbReference>
<dbReference type="PANTHER" id="PTHR45824">
    <property type="entry name" value="GH16843P"/>
    <property type="match status" value="1"/>
</dbReference>
<dbReference type="Proteomes" id="UP000620104">
    <property type="component" value="Unassembled WGS sequence"/>
</dbReference>
<dbReference type="CDD" id="cd00170">
    <property type="entry name" value="SEC14"/>
    <property type="match status" value="1"/>
</dbReference>
<dbReference type="InterPro" id="IPR036273">
    <property type="entry name" value="CRAL/TRIO_N_dom_sf"/>
</dbReference>
<gene>
    <name evidence="2" type="ORF">NliqN6_3124</name>
</gene>
<dbReference type="SUPFAM" id="SSF46938">
    <property type="entry name" value="CRAL/TRIO N-terminal domain"/>
    <property type="match status" value="1"/>
</dbReference>
<dbReference type="GO" id="GO:0008526">
    <property type="term" value="F:phosphatidylinositol transfer activity"/>
    <property type="evidence" value="ECO:0007669"/>
    <property type="project" value="TreeGrafter"/>
</dbReference>
<dbReference type="OrthoDB" id="75724at2759"/>
<dbReference type="InterPro" id="IPR011074">
    <property type="entry name" value="CRAL/TRIO_N_dom"/>
</dbReference>
<keyword evidence="3" id="KW-1185">Reference proteome</keyword>
<name>A0A8H3TT80_9TREE</name>
<dbReference type="Gene3D" id="3.40.525.10">
    <property type="entry name" value="CRAL-TRIO lipid binding domain"/>
    <property type="match status" value="1"/>
</dbReference>
<reference evidence="2" key="1">
    <citation type="submission" date="2020-07" db="EMBL/GenBank/DDBJ databases">
        <title>Draft Genome Sequence of a Deep-Sea Yeast, Naganishia (Cryptococcus) liquefaciens strain N6.</title>
        <authorList>
            <person name="Han Y.W."/>
            <person name="Kajitani R."/>
            <person name="Morimoto H."/>
            <person name="Parhat M."/>
            <person name="Tsubouchi H."/>
            <person name="Bakenova O."/>
            <person name="Ogata M."/>
            <person name="Argunhan B."/>
            <person name="Aoki R."/>
            <person name="Kajiwara S."/>
            <person name="Itoh T."/>
            <person name="Iwasaki H."/>
        </authorList>
    </citation>
    <scope>NUCLEOTIDE SEQUENCE</scope>
    <source>
        <strain evidence="2">N6</strain>
    </source>
</reference>
<dbReference type="InterPro" id="IPR036865">
    <property type="entry name" value="CRAL-TRIO_dom_sf"/>
</dbReference>